<comment type="catalytic activity">
    <reaction evidence="4">
        <text>an aldehyde + NAD(+) + H2O = a carboxylate + NADH + 2 H(+)</text>
        <dbReference type="Rhea" id="RHEA:16185"/>
        <dbReference type="ChEBI" id="CHEBI:15377"/>
        <dbReference type="ChEBI" id="CHEBI:15378"/>
        <dbReference type="ChEBI" id="CHEBI:17478"/>
        <dbReference type="ChEBI" id="CHEBI:29067"/>
        <dbReference type="ChEBI" id="CHEBI:57540"/>
        <dbReference type="ChEBI" id="CHEBI:57945"/>
        <dbReference type="EC" id="1.2.1.3"/>
    </reaction>
</comment>
<dbReference type="PROSITE" id="PS00070">
    <property type="entry name" value="ALDEHYDE_DEHYDR_CYS"/>
    <property type="match status" value="1"/>
</dbReference>
<dbReference type="InterPro" id="IPR015590">
    <property type="entry name" value="Aldehyde_DH_dom"/>
</dbReference>
<dbReference type="PANTHER" id="PTHR42804">
    <property type="entry name" value="ALDEHYDE DEHYDROGENASE"/>
    <property type="match status" value="1"/>
</dbReference>
<evidence type="ECO:0000256" key="1">
    <source>
        <dbReference type="ARBA" id="ARBA00009986"/>
    </source>
</evidence>
<dbReference type="Proteomes" id="UP001219605">
    <property type="component" value="Chromosome"/>
</dbReference>
<dbReference type="EC" id="1.2.1.3" evidence="3"/>
<sequence>MTAAPIVREANYVDGRWVPPAAGRSLDVENPYTEGVAGRAPLSDATDVAAAVAAADRAFDTWSATPGPERAGHLRALHRAVADRVEDLAATWTAEVGIPLTAARAATAGLPLTVLAQMADLAESAEADQTSGRTIVSRVPIGVVGAITPWNYPLSQLAIKTATALAAGCTVVAKPSEIAPLCAYAFADIVDSVGLPPGVFNLVGGDGPAVGEAIAGDPRVRAVSFTGSTATGRRVMTLAAGNLARVCLELGGKSASLVLDDEVLEQAVRATVASCLRNGGQTCTALTRLVVPRRLADRAVAVAADEMGRVVAGDPTDERTTLGPLVSARQRARVLDFVAGADADPVYRGTVPDGSGHFVAPTLFRRVDPGSPLAQEEIFGPVLAVLEVADEDEAVRVANGTPYGLAAAVWHGDHEHALAVARRMVAGSVTVNGGAFDATAPYGGLRHSGLGRELGQAGIDEFLEARAIFRA</sequence>
<dbReference type="PANTHER" id="PTHR42804:SF1">
    <property type="entry name" value="ALDEHYDE DEHYDROGENASE-RELATED"/>
    <property type="match status" value="1"/>
</dbReference>
<evidence type="ECO:0000313" key="8">
    <source>
        <dbReference type="EMBL" id="WDZ83794.1"/>
    </source>
</evidence>
<gene>
    <name evidence="8" type="ORF">PVK37_25525</name>
</gene>
<dbReference type="InterPro" id="IPR016161">
    <property type="entry name" value="Ald_DH/histidinol_DH"/>
</dbReference>
<evidence type="ECO:0000256" key="6">
    <source>
        <dbReference type="RuleBase" id="RU003345"/>
    </source>
</evidence>
<organism evidence="8 9">
    <name type="scientific">Micromonospora cathayae</name>
    <dbReference type="NCBI Taxonomy" id="3028804"/>
    <lineage>
        <taxon>Bacteria</taxon>
        <taxon>Bacillati</taxon>
        <taxon>Actinomycetota</taxon>
        <taxon>Actinomycetes</taxon>
        <taxon>Micromonosporales</taxon>
        <taxon>Micromonosporaceae</taxon>
        <taxon>Micromonospora</taxon>
    </lineage>
</organism>
<dbReference type="InterPro" id="IPR016163">
    <property type="entry name" value="Ald_DH_C"/>
</dbReference>
<accession>A0ABY7ZLF0</accession>
<feature type="domain" description="Aldehyde dehydrogenase" evidence="7">
    <location>
        <begin position="17"/>
        <end position="467"/>
    </location>
</feature>
<dbReference type="EMBL" id="CP118615">
    <property type="protein sequence ID" value="WDZ83794.1"/>
    <property type="molecule type" value="Genomic_DNA"/>
</dbReference>
<dbReference type="Gene3D" id="3.40.605.10">
    <property type="entry name" value="Aldehyde Dehydrogenase, Chain A, domain 1"/>
    <property type="match status" value="1"/>
</dbReference>
<dbReference type="Gene3D" id="3.40.309.10">
    <property type="entry name" value="Aldehyde Dehydrogenase, Chain A, domain 2"/>
    <property type="match status" value="1"/>
</dbReference>
<proteinExistence type="inferred from homology"/>
<evidence type="ECO:0000259" key="7">
    <source>
        <dbReference type="Pfam" id="PF00171"/>
    </source>
</evidence>
<protein>
    <recommendedName>
        <fullName evidence="3">aldehyde dehydrogenase (NAD(+))</fullName>
        <ecNumber evidence="3">1.2.1.3</ecNumber>
    </recommendedName>
</protein>
<dbReference type="PROSITE" id="PS00687">
    <property type="entry name" value="ALDEHYDE_DEHYDR_GLU"/>
    <property type="match status" value="1"/>
</dbReference>
<dbReference type="SUPFAM" id="SSF53720">
    <property type="entry name" value="ALDH-like"/>
    <property type="match status" value="1"/>
</dbReference>
<name>A0ABY7ZLF0_9ACTN</name>
<dbReference type="Pfam" id="PF00171">
    <property type="entry name" value="Aldedh"/>
    <property type="match status" value="1"/>
</dbReference>
<evidence type="ECO:0000256" key="3">
    <source>
        <dbReference type="ARBA" id="ARBA00024226"/>
    </source>
</evidence>
<feature type="active site" evidence="5">
    <location>
        <position position="249"/>
    </location>
</feature>
<evidence type="ECO:0000256" key="2">
    <source>
        <dbReference type="ARBA" id="ARBA00023002"/>
    </source>
</evidence>
<comment type="similarity">
    <text evidence="1 6">Belongs to the aldehyde dehydrogenase family.</text>
</comment>
<keyword evidence="9" id="KW-1185">Reference proteome</keyword>
<dbReference type="InterPro" id="IPR016160">
    <property type="entry name" value="Ald_DH_CS_CYS"/>
</dbReference>
<evidence type="ECO:0000256" key="4">
    <source>
        <dbReference type="ARBA" id="ARBA00049194"/>
    </source>
</evidence>
<evidence type="ECO:0000256" key="5">
    <source>
        <dbReference type="PROSITE-ProRule" id="PRU10007"/>
    </source>
</evidence>
<dbReference type="InterPro" id="IPR029510">
    <property type="entry name" value="Ald_DH_CS_GLU"/>
</dbReference>
<keyword evidence="2 6" id="KW-0560">Oxidoreductase</keyword>
<evidence type="ECO:0000313" key="9">
    <source>
        <dbReference type="Proteomes" id="UP001219605"/>
    </source>
</evidence>
<reference evidence="8 9" key="1">
    <citation type="submission" date="2023-02" db="EMBL/GenBank/DDBJ databases">
        <authorList>
            <person name="Mo P."/>
        </authorList>
    </citation>
    <scope>NUCLEOTIDE SEQUENCE [LARGE SCALE GENOMIC DNA]</scope>
    <source>
        <strain evidence="8 9">HUAS 3</strain>
    </source>
</reference>
<dbReference type="InterPro" id="IPR016162">
    <property type="entry name" value="Ald_DH_N"/>
</dbReference>
<dbReference type="RefSeq" id="WP_275030352.1">
    <property type="nucleotide sequence ID" value="NZ_CP118615.1"/>
</dbReference>